<dbReference type="GO" id="GO:0030955">
    <property type="term" value="F:potassium ion binding"/>
    <property type="evidence" value="ECO:0007669"/>
    <property type="project" value="InterPro"/>
</dbReference>
<dbReference type="OrthoDB" id="8050074at2759"/>
<dbReference type="Gene3D" id="2.40.33.10">
    <property type="entry name" value="PK beta-barrel domain-like"/>
    <property type="match status" value="1"/>
</dbReference>
<reference evidence="6" key="1">
    <citation type="submission" date="2025-08" db="UniProtKB">
        <authorList>
            <consortium name="RefSeq"/>
        </authorList>
    </citation>
    <scope>IDENTIFICATION</scope>
</reference>
<evidence type="ECO:0000313" key="6">
    <source>
        <dbReference type="RefSeq" id="XP_016990813.1"/>
    </source>
</evidence>
<dbReference type="InterPro" id="IPR015806">
    <property type="entry name" value="Pyrv_Knase_insert_dom_sf"/>
</dbReference>
<feature type="domain" description="Pyruvate kinase barrel" evidence="4">
    <location>
        <begin position="151"/>
        <end position="341"/>
    </location>
</feature>
<accession>A0A6P4FT40</accession>
<dbReference type="GO" id="GO:0004743">
    <property type="term" value="F:pyruvate kinase activity"/>
    <property type="evidence" value="ECO:0007669"/>
    <property type="project" value="InterPro"/>
</dbReference>
<protein>
    <submittedName>
        <fullName evidence="6">Uncharacterized protein LOC108052827</fullName>
    </submittedName>
</protein>
<evidence type="ECO:0000259" key="4">
    <source>
        <dbReference type="Pfam" id="PF00224"/>
    </source>
</evidence>
<dbReference type="GO" id="GO:0000287">
    <property type="term" value="F:magnesium ion binding"/>
    <property type="evidence" value="ECO:0007669"/>
    <property type="project" value="InterPro"/>
</dbReference>
<gene>
    <name evidence="6" type="primary">LOC108052827</name>
</gene>
<dbReference type="SUPFAM" id="SSF52935">
    <property type="entry name" value="PK C-terminal domain-like"/>
    <property type="match status" value="1"/>
</dbReference>
<keyword evidence="3" id="KW-0479">Metal-binding</keyword>
<dbReference type="AlphaFoldDB" id="A0A6P4FT40"/>
<feature type="domain" description="Pyruvate kinase C-terminal" evidence="5">
    <location>
        <begin position="493"/>
        <end position="601"/>
    </location>
</feature>
<dbReference type="GeneID" id="108052827"/>
<dbReference type="RefSeq" id="XP_016990813.2">
    <property type="nucleotide sequence ID" value="XM_017135324.2"/>
</dbReference>
<comment type="cofactor">
    <cofactor evidence="1">
        <name>K(+)</name>
        <dbReference type="ChEBI" id="CHEBI:29103"/>
    </cofactor>
</comment>
<dbReference type="InterPro" id="IPR015793">
    <property type="entry name" value="Pyrv_Knase_brl"/>
</dbReference>
<dbReference type="InterPro" id="IPR011037">
    <property type="entry name" value="Pyrv_Knase-like_insert_dom_sf"/>
</dbReference>
<sequence length="644" mass="73850">MSENEDSNGEPVSTIESIVDNMFTRLRIISVDVEKLQKAKEKLANIQRRNTFFHLLGQDEEASFYRAGSDMQVLRSRYSLMSEVNHKSDGGSEEEVDFEELSEDLCLIPFEEDRWHGYFKGFQILTSPMAPDPNENRKCIELTAMLSCEQELKSYLLNGVRCFLINLFVGTQHDNQSLIVRVREAEISVSKELGFPVTSSVMVKLSPRHQFTGGFSTQFRQEGKTSVDLVQGQKIILTVDRDYSDRCSSDVIYVNARFLLVDVQHFDFILIGEDIQLMVRSIHADHLRCCVARGGVLFAYMPVLFPARCPRFRVSYEELEDLTFAREVGLNVVISHIVGTPKYLDDLEHAMAAMHCDGMRLYARVVLNEIQGCKGELNWATKRYDGFLVELQQPAIVPDIMHLCPDAECFMQLAYASQKPIIFDPRLLDEQKLRVDPAHYYYTFYYPDKYVVSCPQPKMTCYFRYLQDAIFQQICPQALASSPYCDRSHTGADSLARAVVTASMEVHAVSIVVVGVTTRMVQKIAHFRPQAPILFVSHMRSAEDYVSMYHNVTMLPIRTKCLTAHRRNIFRKAIYGLAYLVTRKIAKQNDPVILVYNHEEGTSFPEKYIVYKLDKAHFASHMAETLFPMDYDQKPPTLKDFETN</sequence>
<dbReference type="Gene3D" id="3.40.1380.20">
    <property type="entry name" value="Pyruvate kinase, C-terminal domain"/>
    <property type="match status" value="1"/>
</dbReference>
<dbReference type="InterPro" id="IPR001697">
    <property type="entry name" value="Pyr_Knase"/>
</dbReference>
<evidence type="ECO:0000256" key="1">
    <source>
        <dbReference type="ARBA" id="ARBA00001958"/>
    </source>
</evidence>
<dbReference type="Pfam" id="PF00224">
    <property type="entry name" value="PK"/>
    <property type="match status" value="1"/>
</dbReference>
<dbReference type="SUPFAM" id="SSF50800">
    <property type="entry name" value="PK beta-barrel domain-like"/>
    <property type="match status" value="1"/>
</dbReference>
<dbReference type="PANTHER" id="PTHR11817">
    <property type="entry name" value="PYRUVATE KINASE"/>
    <property type="match status" value="1"/>
</dbReference>
<dbReference type="RefSeq" id="XP_016990813.1">
    <property type="nucleotide sequence ID" value="XM_017135324.1"/>
</dbReference>
<keyword evidence="2" id="KW-0808">Transferase</keyword>
<organism evidence="6">
    <name type="scientific">Drosophila rhopaloa</name>
    <name type="common">Fruit fly</name>
    <dbReference type="NCBI Taxonomy" id="1041015"/>
    <lineage>
        <taxon>Eukaryota</taxon>
        <taxon>Metazoa</taxon>
        <taxon>Ecdysozoa</taxon>
        <taxon>Arthropoda</taxon>
        <taxon>Hexapoda</taxon>
        <taxon>Insecta</taxon>
        <taxon>Pterygota</taxon>
        <taxon>Neoptera</taxon>
        <taxon>Endopterygota</taxon>
        <taxon>Diptera</taxon>
        <taxon>Brachycera</taxon>
        <taxon>Muscomorpha</taxon>
        <taxon>Ephydroidea</taxon>
        <taxon>Drosophilidae</taxon>
        <taxon>Drosophila</taxon>
        <taxon>Sophophora</taxon>
    </lineage>
</organism>
<evidence type="ECO:0000259" key="5">
    <source>
        <dbReference type="Pfam" id="PF02887"/>
    </source>
</evidence>
<dbReference type="InterPro" id="IPR036918">
    <property type="entry name" value="Pyrv_Knase_C_sf"/>
</dbReference>
<dbReference type="InterPro" id="IPR015795">
    <property type="entry name" value="Pyrv_Knase_C"/>
</dbReference>
<evidence type="ECO:0000256" key="3">
    <source>
        <dbReference type="ARBA" id="ARBA00022723"/>
    </source>
</evidence>
<evidence type="ECO:0000256" key="2">
    <source>
        <dbReference type="ARBA" id="ARBA00022679"/>
    </source>
</evidence>
<proteinExistence type="predicted"/>
<name>A0A6P4FT40_DRORH</name>
<dbReference type="Pfam" id="PF02887">
    <property type="entry name" value="PK_C"/>
    <property type="match status" value="1"/>
</dbReference>